<feature type="region of interest" description="Disordered" evidence="2">
    <location>
        <begin position="1"/>
        <end position="26"/>
    </location>
</feature>
<dbReference type="GO" id="GO:0003729">
    <property type="term" value="F:mRNA binding"/>
    <property type="evidence" value="ECO:0007669"/>
    <property type="project" value="TreeGrafter"/>
</dbReference>
<feature type="compositionally biased region" description="Basic and acidic residues" evidence="2">
    <location>
        <begin position="791"/>
        <end position="808"/>
    </location>
</feature>
<dbReference type="Gene3D" id="1.25.40.10">
    <property type="entry name" value="Tetratricopeptide repeat domain"/>
    <property type="match status" value="3"/>
</dbReference>
<feature type="repeat" description="PPR" evidence="1">
    <location>
        <begin position="556"/>
        <end position="590"/>
    </location>
</feature>
<keyword evidence="4" id="KW-1185">Reference proteome</keyword>
<gene>
    <name evidence="3" type="ORF">BGW38_006266</name>
</gene>
<reference evidence="3" key="1">
    <citation type="journal article" date="2020" name="Fungal Divers.">
        <title>Resolving the Mortierellaceae phylogeny through synthesis of multi-gene phylogenetics and phylogenomics.</title>
        <authorList>
            <person name="Vandepol N."/>
            <person name="Liber J."/>
            <person name="Desiro A."/>
            <person name="Na H."/>
            <person name="Kennedy M."/>
            <person name="Barry K."/>
            <person name="Grigoriev I.V."/>
            <person name="Miller A.N."/>
            <person name="O'Donnell K."/>
            <person name="Stajich J.E."/>
            <person name="Bonito G."/>
        </authorList>
    </citation>
    <scope>NUCLEOTIDE SEQUENCE</scope>
    <source>
        <strain evidence="3">KOD1015</strain>
    </source>
</reference>
<evidence type="ECO:0008006" key="5">
    <source>
        <dbReference type="Google" id="ProtNLM"/>
    </source>
</evidence>
<dbReference type="PROSITE" id="PS51375">
    <property type="entry name" value="PPR"/>
    <property type="match status" value="3"/>
</dbReference>
<evidence type="ECO:0000256" key="2">
    <source>
        <dbReference type="SAM" id="MobiDB-lite"/>
    </source>
</evidence>
<dbReference type="Proteomes" id="UP000780801">
    <property type="component" value="Unassembled WGS sequence"/>
</dbReference>
<protein>
    <recommendedName>
        <fullName evidence="5">Pentatricopeptide repeat protein</fullName>
    </recommendedName>
</protein>
<feature type="region of interest" description="Disordered" evidence="2">
    <location>
        <begin position="1003"/>
        <end position="1024"/>
    </location>
</feature>
<dbReference type="Pfam" id="PF13812">
    <property type="entry name" value="PPR_3"/>
    <property type="match status" value="2"/>
</dbReference>
<evidence type="ECO:0000313" key="3">
    <source>
        <dbReference type="EMBL" id="KAF9586724.1"/>
    </source>
</evidence>
<evidence type="ECO:0000256" key="1">
    <source>
        <dbReference type="PROSITE-ProRule" id="PRU00708"/>
    </source>
</evidence>
<organism evidence="3 4">
    <name type="scientific">Lunasporangiospora selenospora</name>
    <dbReference type="NCBI Taxonomy" id="979761"/>
    <lineage>
        <taxon>Eukaryota</taxon>
        <taxon>Fungi</taxon>
        <taxon>Fungi incertae sedis</taxon>
        <taxon>Mucoromycota</taxon>
        <taxon>Mortierellomycotina</taxon>
        <taxon>Mortierellomycetes</taxon>
        <taxon>Mortierellales</taxon>
        <taxon>Mortierellaceae</taxon>
        <taxon>Lunasporangiospora</taxon>
    </lineage>
</organism>
<dbReference type="Pfam" id="PF13041">
    <property type="entry name" value="PPR_2"/>
    <property type="match status" value="1"/>
</dbReference>
<accession>A0A9P6G4D1</accession>
<dbReference type="PANTHER" id="PTHR47938">
    <property type="entry name" value="RESPIRATORY COMPLEX I CHAPERONE (CIA84), PUTATIVE (AFU_ORTHOLOGUE AFUA_2G06020)-RELATED"/>
    <property type="match status" value="1"/>
</dbReference>
<dbReference type="InterPro" id="IPR002885">
    <property type="entry name" value="PPR_rpt"/>
</dbReference>
<feature type="region of interest" description="Disordered" evidence="2">
    <location>
        <begin position="783"/>
        <end position="839"/>
    </location>
</feature>
<comment type="caution">
    <text evidence="3">The sequence shown here is derived from an EMBL/GenBank/DDBJ whole genome shotgun (WGS) entry which is preliminary data.</text>
</comment>
<dbReference type="EMBL" id="JAABOA010000004">
    <property type="protein sequence ID" value="KAF9586724.1"/>
    <property type="molecule type" value="Genomic_DNA"/>
</dbReference>
<dbReference type="NCBIfam" id="TIGR00756">
    <property type="entry name" value="PPR"/>
    <property type="match status" value="3"/>
</dbReference>
<dbReference type="AlphaFoldDB" id="A0A9P6G4D1"/>
<evidence type="ECO:0000313" key="4">
    <source>
        <dbReference type="Proteomes" id="UP000780801"/>
    </source>
</evidence>
<proteinExistence type="predicted"/>
<dbReference type="Pfam" id="PF01535">
    <property type="entry name" value="PPR"/>
    <property type="match status" value="1"/>
</dbReference>
<sequence>MTLRPQPLKATLQNNSRHSHPTGLLATPGAISKDTLNISPVYEIKEGIKDAYRLDSYAFNPFENYSPSKLGERYSESIYSDFQDSNTASIFNFWPKSFLSASPLLRQDVIRSGSRLDSEIYSVESCDPSKGSLLHEDVDRSQFQSVHASDSPSRSYQESEFYLSESDREGVISGLLERIQCAETTITLRELETTLERLGQAALEEKGLGSDFLHTTSNKDDVVRTGLNVAVEYWKKKSTLPHWGIRIVDVLNGFNMIKDLERVNLFRLQASLPKKRNALEDRKRKDLIEKALLNLRHRSISREEWKAYTRRFRLQLALARRTGQIPDVKEYGNFMKLCVKGSQYQELELALQHFIAHNGRPDESMFLEYIKGLSRQGNMTQAQEAFFDMKQRGLQVRLAAYGTLIDGYGRQRDFQRMELILKSLYAAGHQPTVEIFTSMMSNYIRAGQLPQAEQVFSKLKMRNDIVLDQHCQNVIADLLRMRGANNLDDLPLLRHIIDILQKEDTGAIHLKARSPLNRLSSLVTINRKLKGYLDAMDTPNFILMYKKLLRQGHKPNTTTYNILLDAVNKTGRLEDGLDILALMKTTDYGKPNAVTYSTLIYGAVHSAKADTAWELYDEMMSKNVAPTLYTYVSLIELIGLDPRHTRGRQIVKQHFISGKHSFRFPISVSLEKKVGLNFAAQVYNQLCNQGLTPNEYIFGGLLDMALRDGFMQFSQHVYLQMLIKKVGPNTAIMTALLKGFAIQRDFESGKKVWKAMLEENIPRNVVTYHHLIRLCERTSLQDSSMALNDSTEGKEMKPKRPSRKEIVAKKQSALDPHPELLSTSTQGRKEGEEESEPRIPPLLMAEIRAQMELDHVHWARLQQFRKKVVDKAIWTPVARDVGPVIAYNADERRQFLDETELEEMNGGLLPIRRDGLVDKSLMEQLPLRLSTDEDGQRAYPERNQYPENSQVVDTTLSEHSSGSMAEDDSEESVKIKELFTGGGDGYIPQRAPTAGTRLVWQSKPEQPTIAGRIKGNGRKAASKT</sequence>
<dbReference type="InterPro" id="IPR011990">
    <property type="entry name" value="TPR-like_helical_dom_sf"/>
</dbReference>
<feature type="repeat" description="PPR" evidence="1">
    <location>
        <begin position="362"/>
        <end position="396"/>
    </location>
</feature>
<dbReference type="PANTHER" id="PTHR47938:SF35">
    <property type="entry name" value="PENTATRICOPEPTIDE REPEAT-CONTAINING PROTEIN 4, MITOCHONDRIAL-RELATED"/>
    <property type="match status" value="1"/>
</dbReference>
<dbReference type="OrthoDB" id="185373at2759"/>
<feature type="compositionally biased region" description="Basic residues" evidence="2">
    <location>
        <begin position="1015"/>
        <end position="1024"/>
    </location>
</feature>
<feature type="repeat" description="PPR" evidence="1">
    <location>
        <begin position="592"/>
        <end position="626"/>
    </location>
</feature>
<name>A0A9P6G4D1_9FUNG</name>